<dbReference type="CDD" id="cd00093">
    <property type="entry name" value="HTH_XRE"/>
    <property type="match status" value="1"/>
</dbReference>
<dbReference type="Pfam" id="PF01381">
    <property type="entry name" value="HTH_3"/>
    <property type="match status" value="1"/>
</dbReference>
<proteinExistence type="predicted"/>
<evidence type="ECO:0000313" key="3">
    <source>
        <dbReference type="EMBL" id="SER04625.1"/>
    </source>
</evidence>
<gene>
    <name evidence="3" type="ORF">SAMN04487884_101224</name>
</gene>
<dbReference type="SUPFAM" id="SSF48452">
    <property type="entry name" value="TPR-like"/>
    <property type="match status" value="1"/>
</dbReference>
<keyword evidence="1 3" id="KW-0238">DNA-binding</keyword>
<dbReference type="SMART" id="SM00530">
    <property type="entry name" value="HTH_XRE"/>
    <property type="match status" value="1"/>
</dbReference>
<evidence type="ECO:0000259" key="2">
    <source>
        <dbReference type="PROSITE" id="PS50943"/>
    </source>
</evidence>
<dbReference type="EMBL" id="FOGJ01000001">
    <property type="protein sequence ID" value="SER04625.1"/>
    <property type="molecule type" value="Genomic_DNA"/>
</dbReference>
<dbReference type="PANTHER" id="PTHR46558:SF11">
    <property type="entry name" value="HTH-TYPE TRANSCRIPTIONAL REGULATOR XRE"/>
    <property type="match status" value="1"/>
</dbReference>
<evidence type="ECO:0000313" key="4">
    <source>
        <dbReference type="Proteomes" id="UP000182584"/>
    </source>
</evidence>
<dbReference type="PANTHER" id="PTHR46558">
    <property type="entry name" value="TRACRIPTIONAL REGULATORY PROTEIN-RELATED-RELATED"/>
    <property type="match status" value="1"/>
</dbReference>
<sequence>MNNLGTKIKELRVAENLTQEKLAEELNVSFQSISRWENGISTPDISLIPVIARYFGVSTDHLFGLEDEESEITKSELEQKYLNYRKDGDLDGAYEVMLEARKMFPRDLHFCTNLAEVMDLFEGGNSDQISLYRDKNFSEQIRMLCQRVVGESKDETDRSKALALLSAYYMKSGNINEAIKIANGMTDIMHSKEVLLGEIQSGDEKKKQLQDNILNMANYISDILVKIAFQKEYGFTTSMSPEEKLEYIEAANTILMTIIPDGNYFEYSRKLGWNYRRIAELYTIMDQKDKAIEYLIKAKKMATYYDSLDKEKVYKFTSPFCDLATSDMTRNGKYFSGTETEMLSYRLDELSNYFGDDEQFNTLRNRLGEHRIDI</sequence>
<evidence type="ECO:0000256" key="1">
    <source>
        <dbReference type="ARBA" id="ARBA00023125"/>
    </source>
</evidence>
<dbReference type="Gene3D" id="1.25.40.10">
    <property type="entry name" value="Tetratricopeptide repeat domain"/>
    <property type="match status" value="1"/>
</dbReference>
<dbReference type="RefSeq" id="WP_074753850.1">
    <property type="nucleotide sequence ID" value="NZ_FOGJ01000001.1"/>
</dbReference>
<feature type="domain" description="HTH cro/C1-type" evidence="2">
    <location>
        <begin position="8"/>
        <end position="62"/>
    </location>
</feature>
<dbReference type="GO" id="GO:0003677">
    <property type="term" value="F:DNA binding"/>
    <property type="evidence" value="ECO:0007669"/>
    <property type="project" value="UniProtKB-KW"/>
</dbReference>
<dbReference type="eggNOG" id="COG1476">
    <property type="taxonomic scope" value="Bacteria"/>
</dbReference>
<organism evidence="3 4">
    <name type="scientific">Butyrivibrio fibrisolvens</name>
    <dbReference type="NCBI Taxonomy" id="831"/>
    <lineage>
        <taxon>Bacteria</taxon>
        <taxon>Bacillati</taxon>
        <taxon>Bacillota</taxon>
        <taxon>Clostridia</taxon>
        <taxon>Lachnospirales</taxon>
        <taxon>Lachnospiraceae</taxon>
        <taxon>Butyrivibrio</taxon>
    </lineage>
</organism>
<dbReference type="AlphaFoldDB" id="A0A1H9L0C3"/>
<name>A0A1H9L0C3_BUTFI</name>
<dbReference type="Gene3D" id="1.10.260.40">
    <property type="entry name" value="lambda repressor-like DNA-binding domains"/>
    <property type="match status" value="1"/>
</dbReference>
<dbReference type="OrthoDB" id="9815852at2"/>
<dbReference type="InterPro" id="IPR011990">
    <property type="entry name" value="TPR-like_helical_dom_sf"/>
</dbReference>
<protein>
    <submittedName>
        <fullName evidence="3">DNA-binding transcriptional regulator, XRE-family HTH domain</fullName>
    </submittedName>
</protein>
<dbReference type="PROSITE" id="PS50943">
    <property type="entry name" value="HTH_CROC1"/>
    <property type="match status" value="1"/>
</dbReference>
<reference evidence="3 4" key="1">
    <citation type="submission" date="2016-10" db="EMBL/GenBank/DDBJ databases">
        <authorList>
            <person name="de Groot N.N."/>
        </authorList>
    </citation>
    <scope>NUCLEOTIDE SEQUENCE [LARGE SCALE GENOMIC DNA]</scope>
    <source>
        <strain evidence="3 4">AR40</strain>
    </source>
</reference>
<accession>A0A1H9L0C3</accession>
<dbReference type="SUPFAM" id="SSF47413">
    <property type="entry name" value="lambda repressor-like DNA-binding domains"/>
    <property type="match status" value="1"/>
</dbReference>
<dbReference type="InterPro" id="IPR010982">
    <property type="entry name" value="Lambda_DNA-bd_dom_sf"/>
</dbReference>
<dbReference type="InterPro" id="IPR001387">
    <property type="entry name" value="Cro/C1-type_HTH"/>
</dbReference>
<dbReference type="Proteomes" id="UP000182584">
    <property type="component" value="Unassembled WGS sequence"/>
</dbReference>